<dbReference type="PANTHER" id="PTHR43031">
    <property type="entry name" value="FAD-DEPENDENT OXIDOREDUCTASE"/>
    <property type="match status" value="1"/>
</dbReference>
<evidence type="ECO:0000313" key="2">
    <source>
        <dbReference type="EMBL" id="TDR31491.1"/>
    </source>
</evidence>
<dbReference type="EMBL" id="SNZE01000009">
    <property type="protein sequence ID" value="TDR31491.1"/>
    <property type="molecule type" value="Genomic_DNA"/>
</dbReference>
<organism evidence="2 3">
    <name type="scientific">Hydromonas duriensis</name>
    <dbReference type="NCBI Taxonomy" id="1527608"/>
    <lineage>
        <taxon>Bacteria</taxon>
        <taxon>Pseudomonadati</taxon>
        <taxon>Pseudomonadota</taxon>
        <taxon>Betaproteobacteria</taxon>
        <taxon>Burkholderiales</taxon>
        <taxon>Burkholderiaceae</taxon>
        <taxon>Hydromonas</taxon>
    </lineage>
</organism>
<dbReference type="CDD" id="cd00158">
    <property type="entry name" value="RHOD"/>
    <property type="match status" value="1"/>
</dbReference>
<keyword evidence="3" id="KW-1185">Reference proteome</keyword>
<dbReference type="GO" id="GO:0016740">
    <property type="term" value="F:transferase activity"/>
    <property type="evidence" value="ECO:0007669"/>
    <property type="project" value="UniProtKB-KW"/>
</dbReference>
<dbReference type="Proteomes" id="UP000294480">
    <property type="component" value="Unassembled WGS sequence"/>
</dbReference>
<dbReference type="OrthoDB" id="1445766at2"/>
<dbReference type="InterPro" id="IPR001763">
    <property type="entry name" value="Rhodanese-like_dom"/>
</dbReference>
<proteinExistence type="predicted"/>
<keyword evidence="2" id="KW-0808">Transferase</keyword>
<dbReference type="PANTHER" id="PTHR43031:SF18">
    <property type="entry name" value="RHODANESE-RELATED SULFURTRANSFERASES"/>
    <property type="match status" value="1"/>
</dbReference>
<dbReference type="Pfam" id="PF00581">
    <property type="entry name" value="Rhodanese"/>
    <property type="match status" value="1"/>
</dbReference>
<dbReference type="SUPFAM" id="SSF52821">
    <property type="entry name" value="Rhodanese/Cell cycle control phosphatase"/>
    <property type="match status" value="1"/>
</dbReference>
<feature type="domain" description="Rhodanese" evidence="1">
    <location>
        <begin position="45"/>
        <end position="135"/>
    </location>
</feature>
<dbReference type="RefSeq" id="WP_133619858.1">
    <property type="nucleotide sequence ID" value="NZ_SNZE01000009.1"/>
</dbReference>
<dbReference type="InterPro" id="IPR050229">
    <property type="entry name" value="GlpE_sulfurtransferase"/>
</dbReference>
<accession>A0A4V3DJU7</accession>
<evidence type="ECO:0000313" key="3">
    <source>
        <dbReference type="Proteomes" id="UP000294480"/>
    </source>
</evidence>
<dbReference type="SMART" id="SM00450">
    <property type="entry name" value="RHOD"/>
    <property type="match status" value="1"/>
</dbReference>
<evidence type="ECO:0000259" key="1">
    <source>
        <dbReference type="PROSITE" id="PS50206"/>
    </source>
</evidence>
<comment type="caution">
    <text evidence="2">The sequence shown here is derived from an EMBL/GenBank/DDBJ whole genome shotgun (WGS) entry which is preliminary data.</text>
</comment>
<name>A0A4V3DJU7_9BURK</name>
<reference evidence="2 3" key="1">
    <citation type="submission" date="2019-03" db="EMBL/GenBank/DDBJ databases">
        <title>Genomic Encyclopedia of Type Strains, Phase IV (KMG-IV): sequencing the most valuable type-strain genomes for metagenomic binning, comparative biology and taxonomic classification.</title>
        <authorList>
            <person name="Goeker M."/>
        </authorList>
    </citation>
    <scope>NUCLEOTIDE SEQUENCE [LARGE SCALE GENOMIC DNA]</scope>
    <source>
        <strain evidence="2 3">DSM 102852</strain>
    </source>
</reference>
<protein>
    <submittedName>
        <fullName evidence="2">Rhodanese-related sulfurtransferase</fullName>
    </submittedName>
</protein>
<gene>
    <name evidence="2" type="ORF">DFR44_1098</name>
</gene>
<dbReference type="PROSITE" id="PS50206">
    <property type="entry name" value="RHODANESE_3"/>
    <property type="match status" value="1"/>
</dbReference>
<dbReference type="AlphaFoldDB" id="A0A4V3DJU7"/>
<dbReference type="InterPro" id="IPR036873">
    <property type="entry name" value="Rhodanese-like_dom_sf"/>
</dbReference>
<sequence length="136" mass="14536">MDFFLQPMNLALVAFAAISGGLLVWPSIAGGRASRLNVTEATTLINKRAQVIDVRSAEAFAAGHIQNAKSLPMSNLVEQLPLAKLKKDKPVLLVCDRGVAAAGAVKVFSKMEFTDVHVLDGGLNAWKEAQLPLVKN</sequence>
<dbReference type="Gene3D" id="3.40.250.10">
    <property type="entry name" value="Rhodanese-like domain"/>
    <property type="match status" value="1"/>
</dbReference>